<evidence type="ECO:0000256" key="11">
    <source>
        <dbReference type="HAMAP-Rule" id="MF_01547"/>
    </source>
</evidence>
<keyword evidence="4 11" id="KW-0949">S-adenosyl-L-methionine</keyword>
<dbReference type="HAMAP" id="MF_01547">
    <property type="entry name" value="RNA_methyltr_E"/>
    <property type="match status" value="1"/>
</dbReference>
<dbReference type="PANTHER" id="PTHR10920:SF18">
    <property type="entry name" value="RRNA METHYLTRANSFERASE 2, MITOCHONDRIAL"/>
    <property type="match status" value="1"/>
</dbReference>
<dbReference type="InterPro" id="IPR050082">
    <property type="entry name" value="RNA_methyltr_RlmE"/>
</dbReference>
<evidence type="ECO:0000313" key="16">
    <source>
        <dbReference type="Proteomes" id="UP000231632"/>
    </source>
</evidence>
<evidence type="ECO:0000313" key="15">
    <source>
        <dbReference type="EMBL" id="GAV19903.1"/>
    </source>
</evidence>
<evidence type="ECO:0000256" key="6">
    <source>
        <dbReference type="ARBA" id="ARBA00038861"/>
    </source>
</evidence>
<comment type="subcellular location">
    <subcellularLocation>
        <location evidence="11">Cytoplasm</location>
    </subcellularLocation>
</comment>
<comment type="function">
    <text evidence="5 11">Specifically methylates the uridine in position 2552 of 23S rRNA at the 2'-O position of the ribose in the fully assembled 50S ribosomal subunit.</text>
</comment>
<accession>A0A1L8CLX2</accession>
<evidence type="ECO:0000256" key="7">
    <source>
        <dbReference type="ARBA" id="ARBA00041129"/>
    </source>
</evidence>
<dbReference type="EC" id="2.1.1.166" evidence="6 11"/>
<gene>
    <name evidence="11" type="primary">rlmE</name>
    <name evidence="11" type="synonym">ftsJ</name>
    <name evidence="11" type="synonym">rrmJ</name>
    <name evidence="15" type="ORF">MMIC_P0861</name>
</gene>
<evidence type="ECO:0000256" key="13">
    <source>
        <dbReference type="SAM" id="MobiDB-lite"/>
    </source>
</evidence>
<dbReference type="PANTHER" id="PTHR10920">
    <property type="entry name" value="RIBOSOMAL RNA METHYLTRANSFERASE"/>
    <property type="match status" value="1"/>
</dbReference>
<dbReference type="CDD" id="cd02440">
    <property type="entry name" value="AdoMet_MTases"/>
    <property type="match status" value="1"/>
</dbReference>
<comment type="catalytic activity">
    <reaction evidence="10 11">
        <text>uridine(2552) in 23S rRNA + S-adenosyl-L-methionine = 2'-O-methyluridine(2552) in 23S rRNA + S-adenosyl-L-homocysteine + H(+)</text>
        <dbReference type="Rhea" id="RHEA:42720"/>
        <dbReference type="Rhea" id="RHEA-COMP:10202"/>
        <dbReference type="Rhea" id="RHEA-COMP:10203"/>
        <dbReference type="ChEBI" id="CHEBI:15378"/>
        <dbReference type="ChEBI" id="CHEBI:57856"/>
        <dbReference type="ChEBI" id="CHEBI:59789"/>
        <dbReference type="ChEBI" id="CHEBI:65315"/>
        <dbReference type="ChEBI" id="CHEBI:74478"/>
        <dbReference type="EC" id="2.1.1.166"/>
    </reaction>
</comment>
<feature type="active site" description="Proton acceptor" evidence="11 12">
    <location>
        <position position="167"/>
    </location>
</feature>
<keyword evidence="2 11" id="KW-0489">Methyltransferase</keyword>
<dbReference type="GO" id="GO:0008650">
    <property type="term" value="F:rRNA (uridine-2'-O-)-methyltransferase activity"/>
    <property type="evidence" value="ECO:0007669"/>
    <property type="project" value="UniProtKB-UniRule"/>
</dbReference>
<dbReference type="EMBL" id="BDFD01000005">
    <property type="protein sequence ID" value="GAV19903.1"/>
    <property type="molecule type" value="Genomic_DNA"/>
</dbReference>
<dbReference type="Pfam" id="PF01728">
    <property type="entry name" value="FtsJ"/>
    <property type="match status" value="1"/>
</dbReference>
<name>A0A1L8CLX2_9PROT</name>
<feature type="domain" description="Ribosomal RNA methyltransferase FtsJ" evidence="14">
    <location>
        <begin position="34"/>
        <end position="210"/>
    </location>
</feature>
<dbReference type="SUPFAM" id="SSF53335">
    <property type="entry name" value="S-adenosyl-L-methionine-dependent methyltransferases"/>
    <property type="match status" value="1"/>
</dbReference>
<feature type="binding site" evidence="11">
    <location>
        <position position="66"/>
    </location>
    <ligand>
        <name>S-adenosyl-L-methionine</name>
        <dbReference type="ChEBI" id="CHEBI:59789"/>
    </ligand>
</feature>
<feature type="binding site" evidence="11">
    <location>
        <position position="102"/>
    </location>
    <ligand>
        <name>S-adenosyl-L-methionine</name>
        <dbReference type="ChEBI" id="CHEBI:59789"/>
    </ligand>
</feature>
<feature type="region of interest" description="Disordered" evidence="13">
    <location>
        <begin position="1"/>
        <end position="32"/>
    </location>
</feature>
<dbReference type="OrthoDB" id="9790080at2"/>
<sequence length="214" mass="23933">MYNSKSKAARKTSAWYQRHANDPHVKRAQKEGKRSRAAFKLTEILEQHQLQVKKNAVIVDLGCAPGSWSIELAKRVGPEGKVIGIDLLPLKPIEGVSLIQADFDSPEGQKALEEALEGRAVDMVVSDMAPEMSGDKLVDQMRMIGLNEMTLHFARQYLRPGGDVLMKTFMGEGYDAFRRDLGLSFKKIKNIKPAASRKTSPEFFLLGREFKAID</sequence>
<dbReference type="InterPro" id="IPR002877">
    <property type="entry name" value="RNA_MeTrfase_FtsJ_dom"/>
</dbReference>
<organism evidence="15 16">
    <name type="scientific">Mariprofundus micogutta</name>
    <dbReference type="NCBI Taxonomy" id="1921010"/>
    <lineage>
        <taxon>Bacteria</taxon>
        <taxon>Pseudomonadati</taxon>
        <taxon>Pseudomonadota</taxon>
        <taxon>Candidatius Mariprofundia</taxon>
        <taxon>Mariprofundales</taxon>
        <taxon>Mariprofundaceae</taxon>
        <taxon>Mariprofundus</taxon>
    </lineage>
</organism>
<dbReference type="AlphaFoldDB" id="A0A1L8CLX2"/>
<dbReference type="STRING" id="1921010.MMIC_P0861"/>
<keyword evidence="11" id="KW-0963">Cytoplasm</keyword>
<dbReference type="PIRSF" id="PIRSF005461">
    <property type="entry name" value="23S_rRNA_mtase"/>
    <property type="match status" value="1"/>
</dbReference>
<dbReference type="InterPro" id="IPR029063">
    <property type="entry name" value="SAM-dependent_MTases_sf"/>
</dbReference>
<evidence type="ECO:0000256" key="3">
    <source>
        <dbReference type="ARBA" id="ARBA00022679"/>
    </source>
</evidence>
<dbReference type="RefSeq" id="WP_072659230.1">
    <property type="nucleotide sequence ID" value="NZ_BDFD01000005.1"/>
</dbReference>
<evidence type="ECO:0000256" key="8">
    <source>
        <dbReference type="ARBA" id="ARBA00041995"/>
    </source>
</evidence>
<evidence type="ECO:0000256" key="1">
    <source>
        <dbReference type="ARBA" id="ARBA00022552"/>
    </source>
</evidence>
<evidence type="ECO:0000256" key="10">
    <source>
        <dbReference type="ARBA" id="ARBA00048970"/>
    </source>
</evidence>
<feature type="binding site" evidence="11">
    <location>
        <position position="86"/>
    </location>
    <ligand>
        <name>S-adenosyl-L-methionine</name>
        <dbReference type="ChEBI" id="CHEBI:59789"/>
    </ligand>
</feature>
<keyword evidence="16" id="KW-1185">Reference proteome</keyword>
<keyword evidence="3 11" id="KW-0808">Transferase</keyword>
<reference evidence="15 16" key="1">
    <citation type="journal article" date="2017" name="Arch. Microbiol.">
        <title>Mariprofundus micogutta sp. nov., a novel iron-oxidizing zetaproteobacterium isolated from a deep-sea hydrothermal field at the Bayonnaise knoll of the Izu-Ogasawara arc, and a description of Mariprofundales ord. nov. and Zetaproteobacteria classis nov.</title>
        <authorList>
            <person name="Makita H."/>
            <person name="Tanaka E."/>
            <person name="Mitsunobu S."/>
            <person name="Miyazaki M."/>
            <person name="Nunoura T."/>
            <person name="Uematsu K."/>
            <person name="Takaki Y."/>
            <person name="Nishi S."/>
            <person name="Shimamura S."/>
            <person name="Takai K."/>
        </authorList>
    </citation>
    <scope>NUCLEOTIDE SEQUENCE [LARGE SCALE GENOMIC DNA]</scope>
    <source>
        <strain evidence="15 16">ET2</strain>
    </source>
</reference>
<comment type="caution">
    <text evidence="15">The sequence shown here is derived from an EMBL/GenBank/DDBJ whole genome shotgun (WGS) entry which is preliminary data.</text>
</comment>
<dbReference type="GO" id="GO:0005737">
    <property type="term" value="C:cytoplasm"/>
    <property type="evidence" value="ECO:0007669"/>
    <property type="project" value="UniProtKB-SubCell"/>
</dbReference>
<proteinExistence type="inferred from homology"/>
<dbReference type="Gene3D" id="3.40.50.150">
    <property type="entry name" value="Vaccinia Virus protein VP39"/>
    <property type="match status" value="1"/>
</dbReference>
<feature type="binding site" evidence="11">
    <location>
        <position position="127"/>
    </location>
    <ligand>
        <name>S-adenosyl-L-methionine</name>
        <dbReference type="ChEBI" id="CHEBI:59789"/>
    </ligand>
</feature>
<evidence type="ECO:0000256" key="12">
    <source>
        <dbReference type="PIRSR" id="PIRSR005461-1"/>
    </source>
</evidence>
<evidence type="ECO:0000256" key="2">
    <source>
        <dbReference type="ARBA" id="ARBA00022603"/>
    </source>
</evidence>
<evidence type="ECO:0000256" key="4">
    <source>
        <dbReference type="ARBA" id="ARBA00022691"/>
    </source>
</evidence>
<feature type="binding site" evidence="11">
    <location>
        <position position="68"/>
    </location>
    <ligand>
        <name>S-adenosyl-L-methionine</name>
        <dbReference type="ChEBI" id="CHEBI:59789"/>
    </ligand>
</feature>
<comment type="similarity">
    <text evidence="11">Belongs to the class I-like SAM-binding methyltransferase superfamily. RNA methyltransferase RlmE family.</text>
</comment>
<evidence type="ECO:0000256" key="9">
    <source>
        <dbReference type="ARBA" id="ARBA00042745"/>
    </source>
</evidence>
<keyword evidence="1 11" id="KW-0698">rRNA processing</keyword>
<evidence type="ECO:0000256" key="5">
    <source>
        <dbReference type="ARBA" id="ARBA00037569"/>
    </source>
</evidence>
<dbReference type="Proteomes" id="UP000231632">
    <property type="component" value="Unassembled WGS sequence"/>
</dbReference>
<feature type="compositionally biased region" description="Basic and acidic residues" evidence="13">
    <location>
        <begin position="19"/>
        <end position="32"/>
    </location>
</feature>
<protein>
    <recommendedName>
        <fullName evidence="7 11">Ribosomal RNA large subunit methyltransferase E</fullName>
        <ecNumber evidence="6 11">2.1.1.166</ecNumber>
    </recommendedName>
    <alternativeName>
        <fullName evidence="9 11">23S rRNA Um2552 methyltransferase</fullName>
    </alternativeName>
    <alternativeName>
        <fullName evidence="8 11">rRNA (uridine-2'-O-)-methyltransferase</fullName>
    </alternativeName>
</protein>
<evidence type="ECO:0000259" key="14">
    <source>
        <dbReference type="Pfam" id="PF01728"/>
    </source>
</evidence>
<dbReference type="InterPro" id="IPR015507">
    <property type="entry name" value="rRNA-MeTfrase_E"/>
</dbReference>